<comment type="caution">
    <text evidence="3">The sequence shown here is derived from an EMBL/GenBank/DDBJ whole genome shotgun (WGS) entry which is preliminary data.</text>
</comment>
<evidence type="ECO:0000256" key="1">
    <source>
        <dbReference type="SAM" id="MobiDB-lite"/>
    </source>
</evidence>
<protein>
    <recommendedName>
        <fullName evidence="2">Cadherin-like domain-containing protein</fullName>
    </recommendedName>
</protein>
<feature type="non-terminal residue" evidence="3">
    <location>
        <position position="137"/>
    </location>
</feature>
<evidence type="ECO:0000259" key="2">
    <source>
        <dbReference type="Pfam" id="PF17892"/>
    </source>
</evidence>
<feature type="domain" description="Cadherin-like" evidence="2">
    <location>
        <begin position="2"/>
        <end position="62"/>
    </location>
</feature>
<dbReference type="EMBL" id="PXNS01000049">
    <property type="protein sequence ID" value="PTL88531.1"/>
    <property type="molecule type" value="Genomic_DNA"/>
</dbReference>
<name>A0ABX5IQV5_9GAMM</name>
<dbReference type="Gene3D" id="2.60.40.2810">
    <property type="match status" value="1"/>
</dbReference>
<feature type="compositionally biased region" description="Acidic residues" evidence="1">
    <location>
        <begin position="62"/>
        <end position="71"/>
    </location>
</feature>
<feature type="region of interest" description="Disordered" evidence="1">
    <location>
        <begin position="62"/>
        <end position="98"/>
    </location>
</feature>
<dbReference type="InterPro" id="IPR041690">
    <property type="entry name" value="Cadherin_5"/>
</dbReference>
<evidence type="ECO:0000313" key="4">
    <source>
        <dbReference type="Proteomes" id="UP000241895"/>
    </source>
</evidence>
<feature type="non-terminal residue" evidence="3">
    <location>
        <position position="1"/>
    </location>
</feature>
<organism evidence="3 4">
    <name type="scientific">Halomonas litopenaei</name>
    <dbReference type="NCBI Taxonomy" id="2109328"/>
    <lineage>
        <taxon>Bacteria</taxon>
        <taxon>Pseudomonadati</taxon>
        <taxon>Pseudomonadota</taxon>
        <taxon>Gammaproteobacteria</taxon>
        <taxon>Oceanospirillales</taxon>
        <taxon>Halomonadaceae</taxon>
        <taxon>Halomonas</taxon>
    </lineage>
</organism>
<dbReference type="RefSeq" id="WP_197037182.1">
    <property type="nucleotide sequence ID" value="NZ_PXNS01000049.1"/>
</dbReference>
<reference evidence="3 4" key="1">
    <citation type="submission" date="2018-03" db="EMBL/GenBank/DDBJ databases">
        <authorList>
            <person name="Zhou J."/>
            <person name="Li X."/>
            <person name="Xue M."/>
            <person name="Yin J."/>
        </authorList>
    </citation>
    <scope>NUCLEOTIDE SEQUENCE [LARGE SCALE GENOMIC DNA]</scope>
    <source>
        <strain evidence="3 4">SYSU ZJ2214</strain>
    </source>
</reference>
<keyword evidence="4" id="KW-1185">Reference proteome</keyword>
<proteinExistence type="predicted"/>
<dbReference type="Proteomes" id="UP000241895">
    <property type="component" value="Unassembled WGS sequence"/>
</dbReference>
<gene>
    <name evidence="3" type="ORF">C6W88_21250</name>
</gene>
<accession>A0ABX5IQV5</accession>
<sequence length="137" mass="14028">GADGAELTAAELVDSTAGSLDFNADGTITFTPAAGFEGTAEILYTLTDNDGDTSQATWRVEVEDDEPEIEINPESPNASGNSEVDEAGLDDGGSKAQTDLETTLGSLTIDTGSDTLAKVEIDGIDVTDGTEANPVEV</sequence>
<evidence type="ECO:0000313" key="3">
    <source>
        <dbReference type="EMBL" id="PTL88531.1"/>
    </source>
</evidence>
<dbReference type="Pfam" id="PF17892">
    <property type="entry name" value="Cadherin_5"/>
    <property type="match status" value="1"/>
</dbReference>